<dbReference type="HOGENOM" id="CLU_143683_2_0_1"/>
<dbReference type="PANTHER" id="PTHR37450">
    <property type="entry name" value="CIPC PROTEIN"/>
    <property type="match status" value="1"/>
</dbReference>
<evidence type="ECO:0000313" key="1">
    <source>
        <dbReference type="EMBL" id="KDQ64532.1"/>
    </source>
</evidence>
<dbReference type="Proteomes" id="UP000027265">
    <property type="component" value="Unassembled WGS sequence"/>
</dbReference>
<organism evidence="1 2">
    <name type="scientific">Jaapia argillacea MUCL 33604</name>
    <dbReference type="NCBI Taxonomy" id="933084"/>
    <lineage>
        <taxon>Eukaryota</taxon>
        <taxon>Fungi</taxon>
        <taxon>Dikarya</taxon>
        <taxon>Basidiomycota</taxon>
        <taxon>Agaricomycotina</taxon>
        <taxon>Agaricomycetes</taxon>
        <taxon>Agaricomycetidae</taxon>
        <taxon>Jaapiales</taxon>
        <taxon>Jaapiaceae</taxon>
        <taxon>Jaapia</taxon>
    </lineage>
</organism>
<dbReference type="EMBL" id="KL197709">
    <property type="protein sequence ID" value="KDQ64532.1"/>
    <property type="molecule type" value="Genomic_DNA"/>
</dbReference>
<dbReference type="AlphaFoldDB" id="A0A067QM01"/>
<accession>A0A067QM01</accession>
<evidence type="ECO:0008006" key="3">
    <source>
        <dbReference type="Google" id="ProtNLM"/>
    </source>
</evidence>
<reference evidence="2" key="1">
    <citation type="journal article" date="2014" name="Proc. Natl. Acad. Sci. U.S.A.">
        <title>Extensive sampling of basidiomycete genomes demonstrates inadequacy of the white-rot/brown-rot paradigm for wood decay fungi.</title>
        <authorList>
            <person name="Riley R."/>
            <person name="Salamov A.A."/>
            <person name="Brown D.W."/>
            <person name="Nagy L.G."/>
            <person name="Floudas D."/>
            <person name="Held B.W."/>
            <person name="Levasseur A."/>
            <person name="Lombard V."/>
            <person name="Morin E."/>
            <person name="Otillar R."/>
            <person name="Lindquist E.A."/>
            <person name="Sun H."/>
            <person name="LaButti K.M."/>
            <person name="Schmutz J."/>
            <person name="Jabbour D."/>
            <person name="Luo H."/>
            <person name="Baker S.E."/>
            <person name="Pisabarro A.G."/>
            <person name="Walton J.D."/>
            <person name="Blanchette R.A."/>
            <person name="Henrissat B."/>
            <person name="Martin F."/>
            <person name="Cullen D."/>
            <person name="Hibbett D.S."/>
            <person name="Grigoriev I.V."/>
        </authorList>
    </citation>
    <scope>NUCLEOTIDE SEQUENCE [LARGE SCALE GENOMIC DNA]</scope>
    <source>
        <strain evidence="2">MUCL 33604</strain>
    </source>
</reference>
<protein>
    <recommendedName>
        <fullName evidence="3">CipC protein</fullName>
    </recommendedName>
</protein>
<dbReference type="OrthoDB" id="9895617at2759"/>
<dbReference type="PANTHER" id="PTHR37450:SF1">
    <property type="entry name" value="CIPC PROTEIN"/>
    <property type="match status" value="1"/>
</dbReference>
<dbReference type="InterPro" id="IPR022234">
    <property type="entry name" value="DUF3759"/>
</dbReference>
<gene>
    <name evidence="1" type="ORF">JAAARDRAFT_28177</name>
</gene>
<dbReference type="InParanoid" id="A0A067QM01"/>
<proteinExistence type="predicted"/>
<evidence type="ECO:0000313" key="2">
    <source>
        <dbReference type="Proteomes" id="UP000027265"/>
    </source>
</evidence>
<name>A0A067QM01_9AGAM</name>
<sequence length="109" mass="11837">MGWFGDDSDQANAYDQVCNAPHKAELSHELIAGAASYEAAKAYEKHCAENGQPASHAEAKELIAGFGGAFIDRMVETKGLDFIDTEKAKYQARQQSEQALADSGDYSNY</sequence>
<dbReference type="STRING" id="933084.A0A067QM01"/>
<keyword evidence="2" id="KW-1185">Reference proteome</keyword>
<dbReference type="Pfam" id="PF12585">
    <property type="entry name" value="DUF3759"/>
    <property type="match status" value="1"/>
</dbReference>